<feature type="compositionally biased region" description="Basic and acidic residues" evidence="1">
    <location>
        <begin position="67"/>
        <end position="86"/>
    </location>
</feature>
<sequence>MTDRVTDRDRRKPRITRGGVLLTVTALTACGLMLYGATQLRDSGAAWSLTYEAASTGGPPRAAKMRYLHDSGPHPGGERRETETGETRLPWRKTVVVDGGEEALLEVTPAGNGTASCRILLDGERQVASGKSPGPGKPAVCRVTTSGRSGKWSDRP</sequence>
<organism evidence="3 4">
    <name type="scientific">Streptomyces rimosus subsp. rimosus</name>
    <dbReference type="NCBI Taxonomy" id="132474"/>
    <lineage>
        <taxon>Bacteria</taxon>
        <taxon>Bacillati</taxon>
        <taxon>Actinomycetota</taxon>
        <taxon>Actinomycetes</taxon>
        <taxon>Kitasatosporales</taxon>
        <taxon>Streptomycetaceae</taxon>
        <taxon>Streptomyces</taxon>
    </lineage>
</organism>
<evidence type="ECO:0000256" key="2">
    <source>
        <dbReference type="SAM" id="Phobius"/>
    </source>
</evidence>
<keyword evidence="2" id="KW-1133">Transmembrane helix</keyword>
<dbReference type="InterPro" id="IPR038468">
    <property type="entry name" value="MmpS_C"/>
</dbReference>
<dbReference type="Proteomes" id="UP000829494">
    <property type="component" value="Chromosome"/>
</dbReference>
<dbReference type="PROSITE" id="PS51257">
    <property type="entry name" value="PROKAR_LIPOPROTEIN"/>
    <property type="match status" value="1"/>
</dbReference>
<dbReference type="RefSeq" id="WP_003980378.1">
    <property type="nucleotide sequence ID" value="NZ_CP100397.1"/>
</dbReference>
<dbReference type="Gene3D" id="2.60.40.2880">
    <property type="entry name" value="MmpS1-5, C-terminal soluble domain"/>
    <property type="match status" value="1"/>
</dbReference>
<evidence type="ECO:0000313" key="4">
    <source>
        <dbReference type="Proteomes" id="UP000829494"/>
    </source>
</evidence>
<proteinExistence type="predicted"/>
<gene>
    <name evidence="3" type="ORF">SRIMR7_20245</name>
</gene>
<dbReference type="EMBL" id="CP094298">
    <property type="protein sequence ID" value="UNZ04493.1"/>
    <property type="molecule type" value="Genomic_DNA"/>
</dbReference>
<keyword evidence="2" id="KW-0472">Membrane</keyword>
<name>A0ABY3Z3Z3_STRRM</name>
<feature type="transmembrane region" description="Helical" evidence="2">
    <location>
        <begin position="20"/>
        <end position="38"/>
    </location>
</feature>
<feature type="region of interest" description="Disordered" evidence="1">
    <location>
        <begin position="126"/>
        <end position="156"/>
    </location>
</feature>
<reference evidence="3 4" key="1">
    <citation type="submission" date="2022-03" db="EMBL/GenBank/DDBJ databases">
        <title>Complete genome of Streptomyces rimosus ssp. rimosus R7 (=ATCC 10970).</title>
        <authorList>
            <person name="Beganovic S."/>
            <person name="Ruckert C."/>
            <person name="Busche T."/>
            <person name="Kalinowski J."/>
            <person name="Wittmann C."/>
        </authorList>
    </citation>
    <scope>NUCLEOTIDE SEQUENCE [LARGE SCALE GENOMIC DNA]</scope>
    <source>
        <strain evidence="3 4">R7</strain>
    </source>
</reference>
<evidence type="ECO:0000256" key="1">
    <source>
        <dbReference type="SAM" id="MobiDB-lite"/>
    </source>
</evidence>
<protein>
    <recommendedName>
        <fullName evidence="5">MmpS family membrane protein</fullName>
    </recommendedName>
</protein>
<evidence type="ECO:0000313" key="3">
    <source>
        <dbReference type="EMBL" id="UNZ04493.1"/>
    </source>
</evidence>
<keyword evidence="2" id="KW-0812">Transmembrane</keyword>
<accession>A0ABY3Z3Z3</accession>
<keyword evidence="4" id="KW-1185">Reference proteome</keyword>
<evidence type="ECO:0008006" key="5">
    <source>
        <dbReference type="Google" id="ProtNLM"/>
    </source>
</evidence>
<feature type="region of interest" description="Disordered" evidence="1">
    <location>
        <begin position="54"/>
        <end position="90"/>
    </location>
</feature>